<dbReference type="InterPro" id="IPR037516">
    <property type="entry name" value="Tripartite_DENN"/>
</dbReference>
<sequence>MPLVASSFRAIVSATLSHSIRLKVKRSSKSNDTPSTTLLLVYQTNTMTTTTSEEPDNGTPAASATTSSEPPLVTDAEEPETKEEQATGEEDEKDEEGTKNSSTPPPANDDKGTLESSTFEDDGTFALPPGKEFKTTSATPAESNNNKGAQILMSRFSTWRQKANENATVLWKQAKEAQATAAANNQGPLAALRQVSSVAVGNATENGTTTSSGNSNDDQKMPAEEADNSTGGGFINMEENTNDNTTTRNSTNDDNNDEEDPEEKHHNDEEEAETSHSTPRTIPNLPTRRELRSRAQAVASGVAESLDSYYATGFRGRYAGNNNDPTNKPATPSASSHEAAKESQTSLILKSRAAGHLQEILASLEPFQYVLLLGAGRLQVNLKNPYVKHQGTYVDFLVSGGAADKSGVVAVGDSIVKVGPQDVRKHTIADVPSIIAHAKRPVVLVLTTGVEMDVDRITYLDLAVAMMHRMRAKDMKQKREMIASAHKNQEPKEEPQESAPNADDTSSPNTEEEEGDDNPTTTQPDVEEPKEEEFEEHDEQVYDDIKIPVVRTAEGYTSPPLPPLAASKAYKHLVGKRCNDNFSVTEFSQFAASDDNLRETLRNAFLCCAVDGRRFPFLGRHLTMEQDMLDNNTYKASNSQRLQQPNKNSPNALLMLFLELLNFADLHGVTPACRRKEVAQRIACKFFLPTKVNDVGSGQPRLEPPMFDFHHIVSDSVLRKLEADLAKADSDGVSRDLFLEFQHAVVDALCGTTFLLFLVSNHCARMRGYLRNVAPYVNVSLNSVMEALITKPSPDASAKHCFLFTLIYLIQLEKDPTSTLSTDDSTLLGRNGRRMVGAAGGLCCYLFILRNVVPALERFQEKNVAGTETKPTEGGAESNNTKATISEGDGEAIVKAIGQFWEIFIVPGVGALEHCWKSKESKEYLESLRGRLRSIRKEVLGSSGGETDKECRARFAQKFASEPGLLKNLKDLADHLLYDYAIHTHSQFREHHFHEMLCNEIVKGKREQSKLLTPDRSGEVEESTKPLPELPSGCIKRLLRKIDLPVGVSPHRPLNLSAAKKPAPTETKATAQSLNADCAVVFGTSVGSDLAVKMMSPAMDRQSDIRRYTCQDVTVGGPKLPESFEDEMIPPTLESYAVLPSTRLSGFSEVTGNVSISADGWEISLINFMIPKADDGSEPEESHSLYGVSLVFQQSPNARYYPRKISLTQLLDKADEGKTKASADGGSSPEPATIDDDGKFPSPITFDIPSDNHWLTFNRNVKVSAKVPVFNSHIRDKRWIDRVHQDEDRDHTASATVGVALVSRRNTVIAMRQTLWMLLRDFSRAPEAQGGSQKNVLACGALVDLLGNFAHQDVEGIALKSILEPYIRASSAPWIERPLSAQKEEFERHAGQQLITCLPPIPLALLFIAALMEQKIILSSSRRSILFSATAALQSMLTPLKWCHLLVPLVPTALAKDLVQYPAPFILGMPSEDPSTMEIMNDLPMDVTLVDLDVGRVILAPEFSFDTTNLAPSDKDDKDPGAIMKELRAQVLYLAQILGSHFGAKLFRDAWSCDSPALTLRRDLQVPKQEADFDVLRSVCRSFIDELMAGISSSCFWIEEEAVGDKKCSEPTILFDEDRFFHIKRWREEHGYEPLFKHSDHDVNRNLALSMDGFNLVLETFVRCQSMNLFLSSQSKEGMAFSL</sequence>
<evidence type="ECO:0000256" key="1">
    <source>
        <dbReference type="SAM" id="MobiDB-lite"/>
    </source>
</evidence>
<dbReference type="OrthoDB" id="10266080at2759"/>
<feature type="compositionally biased region" description="Polar residues" evidence="1">
    <location>
        <begin position="60"/>
        <end position="69"/>
    </location>
</feature>
<dbReference type="InterPro" id="IPR001478">
    <property type="entry name" value="PDZ"/>
</dbReference>
<dbReference type="InterPro" id="IPR036034">
    <property type="entry name" value="PDZ_sf"/>
</dbReference>
<organism evidence="4 5">
    <name type="scientific">Seminavis robusta</name>
    <dbReference type="NCBI Taxonomy" id="568900"/>
    <lineage>
        <taxon>Eukaryota</taxon>
        <taxon>Sar</taxon>
        <taxon>Stramenopiles</taxon>
        <taxon>Ochrophyta</taxon>
        <taxon>Bacillariophyta</taxon>
        <taxon>Bacillariophyceae</taxon>
        <taxon>Bacillariophycidae</taxon>
        <taxon>Naviculales</taxon>
        <taxon>Naviculaceae</taxon>
        <taxon>Seminavis</taxon>
    </lineage>
</organism>
<dbReference type="GO" id="GO:0031410">
    <property type="term" value="C:cytoplasmic vesicle"/>
    <property type="evidence" value="ECO:0007669"/>
    <property type="project" value="TreeGrafter"/>
</dbReference>
<feature type="domain" description="UDENN" evidence="3">
    <location>
        <begin position="1208"/>
        <end position="1628"/>
    </location>
</feature>
<evidence type="ECO:0000313" key="4">
    <source>
        <dbReference type="EMBL" id="CAB9516070.1"/>
    </source>
</evidence>
<reference evidence="4" key="1">
    <citation type="submission" date="2020-06" db="EMBL/GenBank/DDBJ databases">
        <authorList>
            <consortium name="Plant Systems Biology data submission"/>
        </authorList>
    </citation>
    <scope>NUCLEOTIDE SEQUENCE</scope>
    <source>
        <strain evidence="4">D6</strain>
    </source>
</reference>
<feature type="domain" description="PDZ" evidence="2">
    <location>
        <begin position="391"/>
        <end position="450"/>
    </location>
</feature>
<dbReference type="Proteomes" id="UP001153069">
    <property type="component" value="Unassembled WGS sequence"/>
</dbReference>
<dbReference type="Pfam" id="PF02141">
    <property type="entry name" value="DENN"/>
    <property type="match status" value="1"/>
</dbReference>
<feature type="region of interest" description="Disordered" evidence="1">
    <location>
        <begin position="864"/>
        <end position="884"/>
    </location>
</feature>
<gene>
    <name evidence="4" type="ORF">SEMRO_759_G198140.1</name>
</gene>
<proteinExistence type="predicted"/>
<dbReference type="GO" id="GO:0032483">
    <property type="term" value="P:regulation of Rab protein signal transduction"/>
    <property type="evidence" value="ECO:0007669"/>
    <property type="project" value="TreeGrafter"/>
</dbReference>
<feature type="region of interest" description="Disordered" evidence="1">
    <location>
        <begin position="1008"/>
        <end position="1027"/>
    </location>
</feature>
<comment type="caution">
    <text evidence="4">The sequence shown here is derived from an EMBL/GenBank/DDBJ whole genome shotgun (WGS) entry which is preliminary data.</text>
</comment>
<dbReference type="Gene3D" id="3.40.50.11500">
    <property type="match status" value="1"/>
</dbReference>
<evidence type="ECO:0000259" key="3">
    <source>
        <dbReference type="PROSITE" id="PS50211"/>
    </source>
</evidence>
<evidence type="ECO:0000313" key="5">
    <source>
        <dbReference type="Proteomes" id="UP001153069"/>
    </source>
</evidence>
<feature type="compositionally biased region" description="Low complexity" evidence="1">
    <location>
        <begin position="201"/>
        <end position="216"/>
    </location>
</feature>
<feature type="compositionally biased region" description="Polar residues" evidence="1">
    <location>
        <begin position="135"/>
        <end position="148"/>
    </location>
</feature>
<name>A0A9N8HKT6_9STRA</name>
<protein>
    <submittedName>
        <fullName evidence="4">DENN</fullName>
    </submittedName>
</protein>
<feature type="region of interest" description="Disordered" evidence="1">
    <location>
        <begin position="48"/>
        <end position="149"/>
    </location>
</feature>
<feature type="region of interest" description="Disordered" evidence="1">
    <location>
        <begin position="200"/>
        <end position="293"/>
    </location>
</feature>
<dbReference type="InterPro" id="IPR043153">
    <property type="entry name" value="DENN_C"/>
</dbReference>
<dbReference type="PROSITE" id="PS50211">
    <property type="entry name" value="DENN"/>
    <property type="match status" value="1"/>
</dbReference>
<feature type="compositionally biased region" description="Basic and acidic residues" evidence="1">
    <location>
        <begin position="475"/>
        <end position="495"/>
    </location>
</feature>
<feature type="compositionally biased region" description="Acidic residues" evidence="1">
    <location>
        <begin position="525"/>
        <end position="538"/>
    </location>
</feature>
<dbReference type="PROSITE" id="PS50106">
    <property type="entry name" value="PDZ"/>
    <property type="match status" value="1"/>
</dbReference>
<dbReference type="InterPro" id="IPR001194">
    <property type="entry name" value="cDENN_dom"/>
</dbReference>
<evidence type="ECO:0000259" key="2">
    <source>
        <dbReference type="PROSITE" id="PS50106"/>
    </source>
</evidence>
<dbReference type="Pfam" id="PF00595">
    <property type="entry name" value="PDZ"/>
    <property type="match status" value="1"/>
</dbReference>
<dbReference type="SUPFAM" id="SSF50156">
    <property type="entry name" value="PDZ domain-like"/>
    <property type="match status" value="1"/>
</dbReference>
<feature type="compositionally biased region" description="Low complexity" evidence="1">
    <location>
        <begin position="236"/>
        <end position="253"/>
    </location>
</feature>
<dbReference type="InterPro" id="IPR051696">
    <property type="entry name" value="DENN_Domain_GEFs"/>
</dbReference>
<dbReference type="CDD" id="cd00136">
    <property type="entry name" value="PDZ_canonical"/>
    <property type="match status" value="1"/>
</dbReference>
<keyword evidence="5" id="KW-1185">Reference proteome</keyword>
<feature type="compositionally biased region" description="Polar residues" evidence="1">
    <location>
        <begin position="320"/>
        <end position="343"/>
    </location>
</feature>
<dbReference type="Gene3D" id="2.30.42.10">
    <property type="match status" value="1"/>
</dbReference>
<dbReference type="PANTHER" id="PTHR12296:SF21">
    <property type="entry name" value="DENN DOMAIN-CONTAINING PROTEIN 3"/>
    <property type="match status" value="1"/>
</dbReference>
<feature type="compositionally biased region" description="Acidic residues" evidence="1">
    <location>
        <begin position="75"/>
        <end position="95"/>
    </location>
</feature>
<dbReference type="EMBL" id="CAICTM010000758">
    <property type="protein sequence ID" value="CAB9516070.1"/>
    <property type="molecule type" value="Genomic_DNA"/>
</dbReference>
<dbReference type="SMART" id="SM00799">
    <property type="entry name" value="DENN"/>
    <property type="match status" value="1"/>
</dbReference>
<accession>A0A9N8HKT6</accession>
<feature type="region of interest" description="Disordered" evidence="1">
    <location>
        <begin position="1216"/>
        <end position="1239"/>
    </location>
</feature>
<dbReference type="PANTHER" id="PTHR12296">
    <property type="entry name" value="DENN DOMAIN-CONTAINING PROTEIN 4"/>
    <property type="match status" value="1"/>
</dbReference>
<feature type="region of interest" description="Disordered" evidence="1">
    <location>
        <begin position="319"/>
        <end position="343"/>
    </location>
</feature>
<feature type="region of interest" description="Disordered" evidence="1">
    <location>
        <begin position="475"/>
        <end position="544"/>
    </location>
</feature>